<keyword evidence="2" id="KW-1185">Reference proteome</keyword>
<gene>
    <name evidence="1" type="ORF">J2T04_003005</name>
</gene>
<dbReference type="RefSeq" id="WP_306844955.1">
    <property type="nucleotide sequence ID" value="NZ_JAUSRL010000005.1"/>
</dbReference>
<dbReference type="Proteomes" id="UP001235513">
    <property type="component" value="Unassembled WGS sequence"/>
</dbReference>
<dbReference type="EMBL" id="JAUSRL010000005">
    <property type="protein sequence ID" value="MDP9961107.1"/>
    <property type="molecule type" value="Genomic_DNA"/>
</dbReference>
<protein>
    <submittedName>
        <fullName evidence="1">TRAP-type C4-dicarboxylate transport system substrate-binding protein</fullName>
    </submittedName>
</protein>
<name>A0ABT9SQ44_9FLAO</name>
<organism evidence="1 2">
    <name type="scientific">Chryseobacterium lathyri</name>
    <dbReference type="NCBI Taxonomy" id="395933"/>
    <lineage>
        <taxon>Bacteria</taxon>
        <taxon>Pseudomonadati</taxon>
        <taxon>Bacteroidota</taxon>
        <taxon>Flavobacteriia</taxon>
        <taxon>Flavobacteriales</taxon>
        <taxon>Weeksellaceae</taxon>
        <taxon>Chryseobacterium group</taxon>
        <taxon>Chryseobacterium</taxon>
    </lineage>
</organism>
<comment type="caution">
    <text evidence="1">The sequence shown here is derived from an EMBL/GenBank/DDBJ whole genome shotgun (WGS) entry which is preliminary data.</text>
</comment>
<evidence type="ECO:0000313" key="2">
    <source>
        <dbReference type="Proteomes" id="UP001235513"/>
    </source>
</evidence>
<reference evidence="1 2" key="1">
    <citation type="submission" date="2023-07" db="EMBL/GenBank/DDBJ databases">
        <title>Sorghum-associated microbial communities from plants grown in Nebraska, USA.</title>
        <authorList>
            <person name="Schachtman D."/>
        </authorList>
    </citation>
    <scope>NUCLEOTIDE SEQUENCE [LARGE SCALE GENOMIC DNA]</scope>
    <source>
        <strain evidence="1 2">CC351</strain>
    </source>
</reference>
<sequence>MSSKLDYEIAKEYLNKLPDKERESLCKATLLGLQERKKTRRELEREYSEFLKKSKSFQDFKNKYGIK</sequence>
<proteinExistence type="predicted"/>
<evidence type="ECO:0000313" key="1">
    <source>
        <dbReference type="EMBL" id="MDP9961107.1"/>
    </source>
</evidence>
<accession>A0ABT9SQ44</accession>